<dbReference type="GO" id="GO:0016616">
    <property type="term" value="F:oxidoreductase activity, acting on the CH-OH group of donors, NAD or NADP as acceptor"/>
    <property type="evidence" value="ECO:0007669"/>
    <property type="project" value="TreeGrafter"/>
</dbReference>
<accession>A0A1M5MYL2</accession>
<proteinExistence type="predicted"/>
<dbReference type="InterPro" id="IPR036291">
    <property type="entry name" value="NAD(P)-bd_dom_sf"/>
</dbReference>
<dbReference type="AlphaFoldDB" id="A0A1M5MYL2"/>
<name>A0A1M5MYL2_9GAMM</name>
<dbReference type="InterPro" id="IPR052184">
    <property type="entry name" value="SDR_enzymes"/>
</dbReference>
<dbReference type="PANTHER" id="PTHR45458">
    <property type="entry name" value="SHORT-CHAIN DEHYDROGENASE/REDUCTASE SDR"/>
    <property type="match status" value="1"/>
</dbReference>
<dbReference type="Pfam" id="PF00106">
    <property type="entry name" value="adh_short"/>
    <property type="match status" value="1"/>
</dbReference>
<dbReference type="SUPFAM" id="SSF51735">
    <property type="entry name" value="NAD(P)-binding Rossmann-fold domains"/>
    <property type="match status" value="1"/>
</dbReference>
<gene>
    <name evidence="1" type="ORF">SAMN02745129_0833</name>
</gene>
<dbReference type="RefSeq" id="WP_067654290.1">
    <property type="nucleotide sequence ID" value="NZ_FQXG01000001.1"/>
</dbReference>
<dbReference type="PANTHER" id="PTHR45458:SF1">
    <property type="entry name" value="SHORT CHAIN DEHYDROGENASE"/>
    <property type="match status" value="1"/>
</dbReference>
<dbReference type="InterPro" id="IPR002347">
    <property type="entry name" value="SDR_fam"/>
</dbReference>
<dbReference type="PRINTS" id="PR00081">
    <property type="entry name" value="GDHRDH"/>
</dbReference>
<evidence type="ECO:0000313" key="1">
    <source>
        <dbReference type="EMBL" id="SHG82388.1"/>
    </source>
</evidence>
<dbReference type="STRING" id="299255.SAMN02745129_0833"/>
<dbReference type="Gene3D" id="3.40.50.720">
    <property type="entry name" value="NAD(P)-binding Rossmann-like Domain"/>
    <property type="match status" value="1"/>
</dbReference>
<dbReference type="EMBL" id="FQXG01000001">
    <property type="protein sequence ID" value="SHG82388.1"/>
    <property type="molecule type" value="Genomic_DNA"/>
</dbReference>
<keyword evidence="2" id="KW-1185">Reference proteome</keyword>
<organism evidence="1 2">
    <name type="scientific">Ferrimonas marina</name>
    <dbReference type="NCBI Taxonomy" id="299255"/>
    <lineage>
        <taxon>Bacteria</taxon>
        <taxon>Pseudomonadati</taxon>
        <taxon>Pseudomonadota</taxon>
        <taxon>Gammaproteobacteria</taxon>
        <taxon>Alteromonadales</taxon>
        <taxon>Ferrimonadaceae</taxon>
        <taxon>Ferrimonas</taxon>
    </lineage>
</organism>
<dbReference type="Proteomes" id="UP000184268">
    <property type="component" value="Unassembled WGS sequence"/>
</dbReference>
<reference evidence="1 2" key="1">
    <citation type="submission" date="2016-11" db="EMBL/GenBank/DDBJ databases">
        <authorList>
            <person name="Jaros S."/>
            <person name="Januszkiewicz K."/>
            <person name="Wedrychowicz H."/>
        </authorList>
    </citation>
    <scope>NUCLEOTIDE SEQUENCE [LARGE SCALE GENOMIC DNA]</scope>
    <source>
        <strain evidence="1 2">DSM 16917</strain>
    </source>
</reference>
<sequence>MRPHAWVVGASGGLGRATVEALVASGRFEQVVAVSRQRPAGEVTDSAQTAVRYRLCDHSEQQIAQLADSEKDSLAHTTHLVICNGILHRPELQPEKRLEQWSWDAMAQVMAVNLGVPLGYLQQLLPRLPSKAHTSLPTYQFGVVAVLSARVGSIGDNGLGGWYSYRASKAALNMALQTAAVEWGRRNPSLKLMAFHPGTVETPLSEPFRTNLAPGQLRQPSEVAQGLVALMGRQRPDGQLSYLDWRGDTIPW</sequence>
<protein>
    <submittedName>
        <fullName evidence="1">NAD(P)-dependent dehydrogenase, short-chain alcohol dehydrogenase family</fullName>
    </submittedName>
</protein>
<evidence type="ECO:0000313" key="2">
    <source>
        <dbReference type="Proteomes" id="UP000184268"/>
    </source>
</evidence>
<dbReference type="OrthoDB" id="9785826at2"/>